<protein>
    <submittedName>
        <fullName evidence="1">Uncharacterized protein</fullName>
    </submittedName>
</protein>
<name>A0A7W7S0L1_9ACTN</name>
<evidence type="ECO:0000313" key="2">
    <source>
        <dbReference type="Proteomes" id="UP000534286"/>
    </source>
</evidence>
<sequence>MLDAELRDELLCRMDRDQAVRTVAPLGVPLPREIDEEWDAVDTDNTAFLKGVIAERGWPGNDMVGEEAAHAAWVLIQHADLDLEFQRSCLPLLRAAVDAGQAKPSNLAYLIDRVRVAEGRPQVYGTQYCMQNGVFGPRPTEDPDHLDERRAEVGLAPRADYDRTMRDLYE</sequence>
<gene>
    <name evidence="1" type="ORF">FHR32_006087</name>
</gene>
<dbReference type="InterPro" id="IPR046732">
    <property type="entry name" value="DUF6624"/>
</dbReference>
<dbReference type="Proteomes" id="UP000534286">
    <property type="component" value="Unassembled WGS sequence"/>
</dbReference>
<proteinExistence type="predicted"/>
<evidence type="ECO:0000313" key="1">
    <source>
        <dbReference type="EMBL" id="MBB4941710.1"/>
    </source>
</evidence>
<reference evidence="1 2" key="1">
    <citation type="submission" date="2020-08" db="EMBL/GenBank/DDBJ databases">
        <title>Sequencing the genomes of 1000 actinobacteria strains.</title>
        <authorList>
            <person name="Klenk H.-P."/>
        </authorList>
    </citation>
    <scope>NUCLEOTIDE SEQUENCE [LARGE SCALE GENOMIC DNA]</scope>
    <source>
        <strain evidence="1 2">DSM 43023</strain>
    </source>
</reference>
<organism evidence="1 2">
    <name type="scientific">Streptosporangium album</name>
    <dbReference type="NCBI Taxonomy" id="47479"/>
    <lineage>
        <taxon>Bacteria</taxon>
        <taxon>Bacillati</taxon>
        <taxon>Actinomycetota</taxon>
        <taxon>Actinomycetes</taxon>
        <taxon>Streptosporangiales</taxon>
        <taxon>Streptosporangiaceae</taxon>
        <taxon>Streptosporangium</taxon>
    </lineage>
</organism>
<comment type="caution">
    <text evidence="1">The sequence shown here is derived from an EMBL/GenBank/DDBJ whole genome shotgun (WGS) entry which is preliminary data.</text>
</comment>
<dbReference type="EMBL" id="JACHJU010000002">
    <property type="protein sequence ID" value="MBB4941710.1"/>
    <property type="molecule type" value="Genomic_DNA"/>
</dbReference>
<dbReference type="AlphaFoldDB" id="A0A7W7S0L1"/>
<dbReference type="RefSeq" id="WP_221466262.1">
    <property type="nucleotide sequence ID" value="NZ_BAABEK010000134.1"/>
</dbReference>
<accession>A0A7W7S0L1</accession>
<keyword evidence="2" id="KW-1185">Reference proteome</keyword>
<dbReference type="Pfam" id="PF20329">
    <property type="entry name" value="DUF6624"/>
    <property type="match status" value="1"/>
</dbReference>